<evidence type="ECO:0000313" key="4">
    <source>
        <dbReference type="Proteomes" id="UP001153076"/>
    </source>
</evidence>
<dbReference type="InterPro" id="IPR011990">
    <property type="entry name" value="TPR-like_helical_dom_sf"/>
</dbReference>
<sequence length="562" mass="63294">MIKKEQQLAEMGEETKMQQLRSKATELLLREDWRESIQAYSTFISLCQAQISKTHRESDPDNLSKLRKSLCLALSNRAEARFRLKEFRDALKDCEDALQIDGTHFKTLLCKGKILLSLNRYSLALGCFREALVLDPQCNGNLEMLNGFIDKCKKLDYVSRTGNFDVSDWVLSGFSGKCPDLGEFVGTVEIKRSEISGRGLFSTKNIDVGALVLVTKAVATERCILPKGEGDLGENAQLVMWKNFIDKVNESASKCPKTQHLISKLSAGENEDDLEIPDISLFKPETEATHVFPNESLDVDKILSILDVNSLVEDAVSAKVLGRDGDFYGVGLWLLPSFINHSCSPNARRLHIGDYVIVLASREVKAGEEITFAYYDVLSPLSKRKDMEKTWGFYCKCKRCKYEEGMQSKPEIEEIKVVLERGLDVGCAIFRLEEYMKRGVVRGKEKGYFRASFWKAFSEAYQSEKTVRRWGRKIPALEPLVESLVEAVGSDERVLKVLIRKLTKCGGGFGEMERAIKLGRGVYGKVVKKQAMRILLELGIEKPTLNGLAMLPKFSQNESDQL</sequence>
<dbReference type="InterPro" id="IPR046341">
    <property type="entry name" value="SET_dom_sf"/>
</dbReference>
<dbReference type="Proteomes" id="UP001153076">
    <property type="component" value="Unassembled WGS sequence"/>
</dbReference>
<dbReference type="SUPFAM" id="SSF48452">
    <property type="entry name" value="TPR-like"/>
    <property type="match status" value="1"/>
</dbReference>
<dbReference type="OrthoDB" id="1028014at2759"/>
<dbReference type="PANTHER" id="PTHR47643:SF2">
    <property type="entry name" value="TPR DOMAIN PROTEIN (AFU_ORTHOLOGUE AFUA_5G12710)"/>
    <property type="match status" value="1"/>
</dbReference>
<feature type="repeat" description="TPR" evidence="1">
    <location>
        <begin position="105"/>
        <end position="138"/>
    </location>
</feature>
<dbReference type="Gene3D" id="2.170.270.10">
    <property type="entry name" value="SET domain"/>
    <property type="match status" value="1"/>
</dbReference>
<organism evidence="3 4">
    <name type="scientific">Carnegiea gigantea</name>
    <dbReference type="NCBI Taxonomy" id="171969"/>
    <lineage>
        <taxon>Eukaryota</taxon>
        <taxon>Viridiplantae</taxon>
        <taxon>Streptophyta</taxon>
        <taxon>Embryophyta</taxon>
        <taxon>Tracheophyta</taxon>
        <taxon>Spermatophyta</taxon>
        <taxon>Magnoliopsida</taxon>
        <taxon>eudicotyledons</taxon>
        <taxon>Gunneridae</taxon>
        <taxon>Pentapetalae</taxon>
        <taxon>Caryophyllales</taxon>
        <taxon>Cactineae</taxon>
        <taxon>Cactaceae</taxon>
        <taxon>Cactoideae</taxon>
        <taxon>Echinocereeae</taxon>
        <taxon>Carnegiea</taxon>
    </lineage>
</organism>
<evidence type="ECO:0000313" key="3">
    <source>
        <dbReference type="EMBL" id="KAJ8433260.1"/>
    </source>
</evidence>
<dbReference type="Pfam" id="PF00856">
    <property type="entry name" value="SET"/>
    <property type="match status" value="1"/>
</dbReference>
<dbReference type="InterPro" id="IPR001214">
    <property type="entry name" value="SET_dom"/>
</dbReference>
<gene>
    <name evidence="3" type="ORF">Cgig2_023212</name>
</gene>
<dbReference type="Gene3D" id="1.25.40.10">
    <property type="entry name" value="Tetratricopeptide repeat domain"/>
    <property type="match status" value="1"/>
</dbReference>
<feature type="domain" description="SET" evidence="2">
    <location>
        <begin position="186"/>
        <end position="375"/>
    </location>
</feature>
<proteinExistence type="predicted"/>
<reference evidence="3" key="1">
    <citation type="submission" date="2022-04" db="EMBL/GenBank/DDBJ databases">
        <title>Carnegiea gigantea Genome sequencing and assembly v2.</title>
        <authorList>
            <person name="Copetti D."/>
            <person name="Sanderson M.J."/>
            <person name="Burquez A."/>
            <person name="Wojciechowski M.F."/>
        </authorList>
    </citation>
    <scope>NUCLEOTIDE SEQUENCE</scope>
    <source>
        <strain evidence="3">SGP5-SGP5p</strain>
        <tissue evidence="3">Aerial part</tissue>
    </source>
</reference>
<dbReference type="InterPro" id="IPR019734">
    <property type="entry name" value="TPR_rpt"/>
</dbReference>
<dbReference type="CDD" id="cd20071">
    <property type="entry name" value="SET_SMYD"/>
    <property type="match status" value="1"/>
</dbReference>
<dbReference type="SMART" id="SM00028">
    <property type="entry name" value="TPR"/>
    <property type="match status" value="3"/>
</dbReference>
<evidence type="ECO:0000256" key="1">
    <source>
        <dbReference type="PROSITE-ProRule" id="PRU00339"/>
    </source>
</evidence>
<comment type="caution">
    <text evidence="3">The sequence shown here is derived from an EMBL/GenBank/DDBJ whole genome shotgun (WGS) entry which is preliminary data.</text>
</comment>
<dbReference type="SUPFAM" id="SSF82199">
    <property type="entry name" value="SET domain"/>
    <property type="match status" value="1"/>
</dbReference>
<dbReference type="EMBL" id="JAKOGI010000553">
    <property type="protein sequence ID" value="KAJ8433260.1"/>
    <property type="molecule type" value="Genomic_DNA"/>
</dbReference>
<dbReference type="InterPro" id="IPR053209">
    <property type="entry name" value="Gramillin-biosynth_MTr"/>
</dbReference>
<dbReference type="PROSITE" id="PS50005">
    <property type="entry name" value="TPR"/>
    <property type="match status" value="1"/>
</dbReference>
<keyword evidence="1" id="KW-0802">TPR repeat</keyword>
<dbReference type="PANTHER" id="PTHR47643">
    <property type="entry name" value="TPR DOMAIN PROTEIN (AFU_ORTHOLOGUE AFUA_5G12710)"/>
    <property type="match status" value="1"/>
</dbReference>
<dbReference type="SMART" id="SM00317">
    <property type="entry name" value="SET"/>
    <property type="match status" value="1"/>
</dbReference>
<keyword evidence="4" id="KW-1185">Reference proteome</keyword>
<evidence type="ECO:0000259" key="2">
    <source>
        <dbReference type="PROSITE" id="PS50280"/>
    </source>
</evidence>
<protein>
    <recommendedName>
        <fullName evidence="2">SET domain-containing protein</fullName>
    </recommendedName>
</protein>
<name>A0A9Q1Q9X0_9CARY</name>
<dbReference type="PROSITE" id="PS50280">
    <property type="entry name" value="SET"/>
    <property type="match status" value="1"/>
</dbReference>
<accession>A0A9Q1Q9X0</accession>
<dbReference type="AlphaFoldDB" id="A0A9Q1Q9X0"/>